<gene>
    <name evidence="2" type="ORF">HMPREF0305_11585</name>
</gene>
<dbReference type="AlphaFoldDB" id="E2S4Y3"/>
<feature type="signal peptide" evidence="1">
    <location>
        <begin position="1"/>
        <end position="30"/>
    </location>
</feature>
<dbReference type="HOGENOM" id="CLU_1871961_0_0_11"/>
<evidence type="ECO:0000256" key="1">
    <source>
        <dbReference type="SAM" id="SignalP"/>
    </source>
</evidence>
<name>E2S4Y3_9CORY</name>
<dbReference type="eggNOG" id="ENOG5031JK3">
    <property type="taxonomic scope" value="Bacteria"/>
</dbReference>
<keyword evidence="1" id="KW-0732">Signal</keyword>
<reference evidence="2 3" key="1">
    <citation type="submission" date="2010-08" db="EMBL/GenBank/DDBJ databases">
        <authorList>
            <person name="Muzny D."/>
            <person name="Qin X."/>
            <person name="Buhay C."/>
            <person name="Dugan-Rocha S."/>
            <person name="Ding Y."/>
            <person name="Chen G."/>
            <person name="Hawes A."/>
            <person name="Holder M."/>
            <person name="Jhangiani S."/>
            <person name="Johnson A."/>
            <person name="Khan Z."/>
            <person name="Li Z."/>
            <person name="Liu W."/>
            <person name="Liu X."/>
            <person name="Perez L."/>
            <person name="Shen H."/>
            <person name="Wang Q."/>
            <person name="Watt J."/>
            <person name="Xi L."/>
            <person name="Xin Y."/>
            <person name="Zhou J."/>
            <person name="Deng J."/>
            <person name="Jiang H."/>
            <person name="Liu Y."/>
            <person name="Qu J."/>
            <person name="Song X.-Z."/>
            <person name="Zhang L."/>
            <person name="Villasana D."/>
            <person name="Johnson A."/>
            <person name="Liu J."/>
            <person name="Liyanage D."/>
            <person name="Lorensuhewa L."/>
            <person name="Robinson T."/>
            <person name="Song A."/>
            <person name="Song B.-B."/>
            <person name="Dinh H."/>
            <person name="Thornton R."/>
            <person name="Coyle M."/>
            <person name="Francisco L."/>
            <person name="Jackson L."/>
            <person name="Javaid M."/>
            <person name="Korchina V."/>
            <person name="Kovar C."/>
            <person name="Mata R."/>
            <person name="Mathew T."/>
            <person name="Ngo R."/>
            <person name="Nguyen L."/>
            <person name="Nguyen N."/>
            <person name="Okwuonu G."/>
            <person name="Ongeri F."/>
            <person name="Pham C."/>
            <person name="Simmons D."/>
            <person name="Wilczek-Boney K."/>
            <person name="Hale W."/>
            <person name="Jakkamsetti A."/>
            <person name="Pham P."/>
            <person name="Ruth R."/>
            <person name="San Lucas F."/>
            <person name="Warren J."/>
            <person name="Zhang J."/>
            <person name="Zhao Z."/>
            <person name="Zhou C."/>
            <person name="Zhu D."/>
            <person name="Lee S."/>
            <person name="Bess C."/>
            <person name="Blankenburg K."/>
            <person name="Forbes L."/>
            <person name="Fu Q."/>
            <person name="Gubbala S."/>
            <person name="Hirani K."/>
            <person name="Jayaseelan J.C."/>
            <person name="Lara F."/>
            <person name="Munidasa M."/>
            <person name="Palculict T."/>
            <person name="Patil S."/>
            <person name="Pu L.-L."/>
            <person name="Saada N."/>
            <person name="Tang L."/>
            <person name="Weissenberger G."/>
            <person name="Zhu Y."/>
            <person name="Hemphill L."/>
            <person name="Shang Y."/>
            <person name="Youmans B."/>
            <person name="Ayvaz T."/>
            <person name="Ross M."/>
            <person name="Santibanez J."/>
            <person name="Aqrawi P."/>
            <person name="Gross S."/>
            <person name="Joshi V."/>
            <person name="Fowler G."/>
            <person name="Nazareth L."/>
            <person name="Reid J."/>
            <person name="Worley K."/>
            <person name="Petrosino J."/>
            <person name="Highlander S."/>
            <person name="Gibbs R."/>
        </authorList>
    </citation>
    <scope>NUCLEOTIDE SEQUENCE [LARGE SCALE GENOMIC DNA]</scope>
    <source>
        <strain evidence="2 3">ATCC 33035</strain>
    </source>
</reference>
<dbReference type="EMBL" id="ABYQ02000011">
    <property type="protein sequence ID" value="EFQ80419.1"/>
    <property type="molecule type" value="Genomic_DNA"/>
</dbReference>
<evidence type="ECO:0000313" key="3">
    <source>
        <dbReference type="Proteomes" id="UP000003020"/>
    </source>
</evidence>
<keyword evidence="3" id="KW-1185">Reference proteome</keyword>
<dbReference type="Proteomes" id="UP000003020">
    <property type="component" value="Unassembled WGS sequence"/>
</dbReference>
<sequence length="136" mass="14194">MHGGYNIAMKKPSFLAACAALLVASLSVPAANAELTQTERDQFRTDPVGAIAWQAIKGSSEYVRADGDTMMAASFFSMTSPGDDIGLPALQNCAERVGSSAPMGGVRYVAAALCATFDPTSRGEVQRANLMYAPLG</sequence>
<comment type="caution">
    <text evidence="2">The sequence shown here is derived from an EMBL/GenBank/DDBJ whole genome shotgun (WGS) entry which is preliminary data.</text>
</comment>
<feature type="chain" id="PRO_5039218762" description="DUF732 domain-containing protein" evidence="1">
    <location>
        <begin position="31"/>
        <end position="136"/>
    </location>
</feature>
<accession>E2S4Y3</accession>
<organism evidence="2 3">
    <name type="scientific">Corynebacterium pseudogenitalium ATCC 33035</name>
    <dbReference type="NCBI Taxonomy" id="525264"/>
    <lineage>
        <taxon>Bacteria</taxon>
        <taxon>Bacillati</taxon>
        <taxon>Actinomycetota</taxon>
        <taxon>Actinomycetes</taxon>
        <taxon>Mycobacteriales</taxon>
        <taxon>Corynebacteriaceae</taxon>
        <taxon>Corynebacterium</taxon>
    </lineage>
</organism>
<evidence type="ECO:0000313" key="2">
    <source>
        <dbReference type="EMBL" id="EFQ80419.1"/>
    </source>
</evidence>
<evidence type="ECO:0008006" key="4">
    <source>
        <dbReference type="Google" id="ProtNLM"/>
    </source>
</evidence>
<protein>
    <recommendedName>
        <fullName evidence="4">DUF732 domain-containing protein</fullName>
    </recommendedName>
</protein>
<proteinExistence type="predicted"/>